<dbReference type="InterPro" id="IPR050492">
    <property type="entry name" value="Bact_metal-bind_prot9"/>
</dbReference>
<evidence type="ECO:0000256" key="5">
    <source>
        <dbReference type="RuleBase" id="RU003512"/>
    </source>
</evidence>
<gene>
    <name evidence="6" type="ordered locus">Sterm_3282</name>
</gene>
<evidence type="ECO:0000256" key="2">
    <source>
        <dbReference type="ARBA" id="ARBA00022448"/>
    </source>
</evidence>
<dbReference type="Pfam" id="PF01297">
    <property type="entry name" value="ZnuA"/>
    <property type="match status" value="1"/>
</dbReference>
<dbReference type="PROSITE" id="PS51257">
    <property type="entry name" value="PROKAR_LIPOPROTEIN"/>
    <property type="match status" value="1"/>
</dbReference>
<dbReference type="PRINTS" id="PR00690">
    <property type="entry name" value="ADHESNFAMILY"/>
</dbReference>
<dbReference type="PRINTS" id="PR00691">
    <property type="entry name" value="ADHESINB"/>
</dbReference>
<sequence length="311" mass="34743">MKEKLKYFGFIFGFILCITILVSCSKSENTAADSQKLKITTTTTMLKDLIQTIGGDKVEVINLMGEGVDPHLYNASAGDVEKLANADVIIYGGLHLEGKMSDVFGKLENSGKDVLDVGNTLDKNLLIFQEENIPDPHVWFDTNLWILEAEAVAAKLSDIDPENKDYYMSNLESYKKELSDLTEYVIRRINEIPESQRILVTAHDAFGYFAKQFRLEVRSIQGISTDSEAGTKDISELADFIAEKKIKAVFIESSVPRKTIESLQEAVKARGWDVKIGGELYSDSLGDKEHNTNTYIKTVKKNVDVIVEALK</sequence>
<accession>D1APT9</accession>
<dbReference type="eggNOG" id="COG0803">
    <property type="taxonomic scope" value="Bacteria"/>
</dbReference>
<keyword evidence="7" id="KW-1185">Reference proteome</keyword>
<dbReference type="Gene3D" id="3.40.50.1980">
    <property type="entry name" value="Nitrogenase molybdenum iron protein domain"/>
    <property type="match status" value="2"/>
</dbReference>
<keyword evidence="3" id="KW-0479">Metal-binding</keyword>
<dbReference type="STRING" id="526218.Sterm_3282"/>
<dbReference type="InterPro" id="IPR006129">
    <property type="entry name" value="AdhesinB"/>
</dbReference>
<dbReference type="GO" id="GO:0046872">
    <property type="term" value="F:metal ion binding"/>
    <property type="evidence" value="ECO:0007669"/>
    <property type="project" value="UniProtKB-KW"/>
</dbReference>
<dbReference type="InterPro" id="IPR006127">
    <property type="entry name" value="ZnuA-like"/>
</dbReference>
<evidence type="ECO:0000256" key="3">
    <source>
        <dbReference type="ARBA" id="ARBA00022723"/>
    </source>
</evidence>
<evidence type="ECO:0000313" key="6">
    <source>
        <dbReference type="EMBL" id="ACZ10123.1"/>
    </source>
</evidence>
<proteinExistence type="inferred from homology"/>
<dbReference type="InterPro" id="IPR006128">
    <property type="entry name" value="Lipoprotein_PsaA-like"/>
</dbReference>
<dbReference type="AlphaFoldDB" id="D1APT9"/>
<organism evidence="6 7">
    <name type="scientific">Sebaldella termitidis (strain ATCC 33386 / NCTC 11300)</name>
    <dbReference type="NCBI Taxonomy" id="526218"/>
    <lineage>
        <taxon>Bacteria</taxon>
        <taxon>Fusobacteriati</taxon>
        <taxon>Fusobacteriota</taxon>
        <taxon>Fusobacteriia</taxon>
        <taxon>Fusobacteriales</taxon>
        <taxon>Leptotrichiaceae</taxon>
        <taxon>Sebaldella</taxon>
    </lineage>
</organism>
<evidence type="ECO:0000256" key="4">
    <source>
        <dbReference type="ARBA" id="ARBA00022729"/>
    </source>
</evidence>
<evidence type="ECO:0000313" key="7">
    <source>
        <dbReference type="Proteomes" id="UP000000845"/>
    </source>
</evidence>
<reference evidence="7" key="1">
    <citation type="submission" date="2009-09" db="EMBL/GenBank/DDBJ databases">
        <title>The complete chromosome of Sebaldella termitidis ATCC 33386.</title>
        <authorList>
            <consortium name="US DOE Joint Genome Institute (JGI-PGF)"/>
            <person name="Lucas S."/>
            <person name="Copeland A."/>
            <person name="Lapidus A."/>
            <person name="Glavina del Rio T."/>
            <person name="Dalin E."/>
            <person name="Tice H."/>
            <person name="Bruce D."/>
            <person name="Goodwin L."/>
            <person name="Pitluck S."/>
            <person name="Kyrpides N."/>
            <person name="Mavromatis K."/>
            <person name="Ivanova N."/>
            <person name="Mikhailova N."/>
            <person name="Sims D."/>
            <person name="Meincke L."/>
            <person name="Brettin T."/>
            <person name="Detter J.C."/>
            <person name="Han C."/>
            <person name="Larimer F."/>
            <person name="Land M."/>
            <person name="Hauser L."/>
            <person name="Markowitz V."/>
            <person name="Cheng J.F."/>
            <person name="Hugenholtz P."/>
            <person name="Woyke T."/>
            <person name="Wu D."/>
            <person name="Eisen J.A."/>
        </authorList>
    </citation>
    <scope>NUCLEOTIDE SEQUENCE [LARGE SCALE GENOMIC DNA]</scope>
    <source>
        <strain evidence="7">ATCC 33386 / NCTC 11300</strain>
    </source>
</reference>
<protein>
    <submittedName>
        <fullName evidence="6">Periplasmic solute binding protein</fullName>
    </submittedName>
</protein>
<comment type="similarity">
    <text evidence="5">Belongs to the bacterial solute-binding protein 9 family.</text>
</comment>
<dbReference type="GO" id="GO:0007155">
    <property type="term" value="P:cell adhesion"/>
    <property type="evidence" value="ECO:0007669"/>
    <property type="project" value="InterPro"/>
</dbReference>
<reference evidence="6 7" key="2">
    <citation type="journal article" date="2010" name="Stand. Genomic Sci.">
        <title>Complete genome sequence of Sebaldella termitidis type strain (NCTC 11300).</title>
        <authorList>
            <person name="Harmon-Smith M."/>
            <person name="Celia L."/>
            <person name="Chertkov O."/>
            <person name="Lapidus A."/>
            <person name="Copeland A."/>
            <person name="Glavina Del Rio T."/>
            <person name="Nolan M."/>
            <person name="Lucas S."/>
            <person name="Tice H."/>
            <person name="Cheng J.F."/>
            <person name="Han C."/>
            <person name="Detter J.C."/>
            <person name="Bruce D."/>
            <person name="Goodwin L."/>
            <person name="Pitluck S."/>
            <person name="Pati A."/>
            <person name="Liolios K."/>
            <person name="Ivanova N."/>
            <person name="Mavromatis K."/>
            <person name="Mikhailova N."/>
            <person name="Chen A."/>
            <person name="Palaniappan K."/>
            <person name="Land M."/>
            <person name="Hauser L."/>
            <person name="Chang Y.J."/>
            <person name="Jeffries C.D."/>
            <person name="Brettin T."/>
            <person name="Goker M."/>
            <person name="Beck B."/>
            <person name="Bristow J."/>
            <person name="Eisen J.A."/>
            <person name="Markowitz V."/>
            <person name="Hugenholtz P."/>
            <person name="Kyrpides N.C."/>
            <person name="Klenk H.P."/>
            <person name="Chen F."/>
        </authorList>
    </citation>
    <scope>NUCLEOTIDE SEQUENCE [LARGE SCALE GENOMIC DNA]</scope>
    <source>
        <strain evidence="7">ATCC 33386 / NCTC 11300</strain>
    </source>
</reference>
<dbReference type="EMBL" id="CP001739">
    <property type="protein sequence ID" value="ACZ10123.1"/>
    <property type="molecule type" value="Genomic_DNA"/>
</dbReference>
<dbReference type="PANTHER" id="PTHR42953:SF1">
    <property type="entry name" value="METAL-BINDING PROTEIN HI_0362-RELATED"/>
    <property type="match status" value="1"/>
</dbReference>
<dbReference type="KEGG" id="str:Sterm_3282"/>
<dbReference type="GO" id="GO:0030313">
    <property type="term" value="C:cell envelope"/>
    <property type="evidence" value="ECO:0007669"/>
    <property type="project" value="UniProtKB-SubCell"/>
</dbReference>
<dbReference type="GO" id="GO:0030001">
    <property type="term" value="P:metal ion transport"/>
    <property type="evidence" value="ECO:0007669"/>
    <property type="project" value="InterPro"/>
</dbReference>
<dbReference type="Proteomes" id="UP000000845">
    <property type="component" value="Chromosome"/>
</dbReference>
<dbReference type="PANTHER" id="PTHR42953">
    <property type="entry name" value="HIGH-AFFINITY ZINC UPTAKE SYSTEM PROTEIN ZNUA-RELATED"/>
    <property type="match status" value="1"/>
</dbReference>
<dbReference type="SUPFAM" id="SSF53807">
    <property type="entry name" value="Helical backbone' metal receptor"/>
    <property type="match status" value="1"/>
</dbReference>
<keyword evidence="2 5" id="KW-0813">Transport</keyword>
<name>D1APT9_SEBTE</name>
<evidence type="ECO:0000256" key="1">
    <source>
        <dbReference type="ARBA" id="ARBA00004196"/>
    </source>
</evidence>
<keyword evidence="4" id="KW-0732">Signal</keyword>
<dbReference type="HOGENOM" id="CLU_016838_1_1_0"/>
<comment type="subcellular location">
    <subcellularLocation>
        <location evidence="1">Cell envelope</location>
    </subcellularLocation>
</comment>